<dbReference type="InterPro" id="IPR045462">
    <property type="entry name" value="aa-tRNA-synth_I_cd-bd"/>
</dbReference>
<keyword evidence="6 8" id="KW-0648">Protein biosynthesis</keyword>
<evidence type="ECO:0000256" key="2">
    <source>
        <dbReference type="ARBA" id="ARBA00022490"/>
    </source>
</evidence>
<dbReference type="InterPro" id="IPR014729">
    <property type="entry name" value="Rossmann-like_a/b/a_fold"/>
</dbReference>
<evidence type="ECO:0000256" key="8">
    <source>
        <dbReference type="HAMAP-Rule" id="MF_00022"/>
    </source>
</evidence>
<evidence type="ECO:0000313" key="12">
    <source>
        <dbReference type="Proteomes" id="UP001304683"/>
    </source>
</evidence>
<dbReference type="PANTHER" id="PTHR43311:SF2">
    <property type="entry name" value="GLUTAMATE--TRNA LIGASE, MITOCHONDRIAL-RELATED"/>
    <property type="match status" value="1"/>
</dbReference>
<evidence type="ECO:0000256" key="4">
    <source>
        <dbReference type="ARBA" id="ARBA00022741"/>
    </source>
</evidence>
<feature type="short sequence motif" description="'KMSKS' region" evidence="8">
    <location>
        <begin position="252"/>
        <end position="256"/>
    </location>
</feature>
<comment type="catalytic activity">
    <reaction evidence="8">
        <text>tRNA(Glu) + L-glutamate + ATP = L-glutamyl-tRNA(Glu) + AMP + diphosphate</text>
        <dbReference type="Rhea" id="RHEA:23540"/>
        <dbReference type="Rhea" id="RHEA-COMP:9663"/>
        <dbReference type="Rhea" id="RHEA-COMP:9680"/>
        <dbReference type="ChEBI" id="CHEBI:29985"/>
        <dbReference type="ChEBI" id="CHEBI:30616"/>
        <dbReference type="ChEBI" id="CHEBI:33019"/>
        <dbReference type="ChEBI" id="CHEBI:78442"/>
        <dbReference type="ChEBI" id="CHEBI:78520"/>
        <dbReference type="ChEBI" id="CHEBI:456215"/>
        <dbReference type="EC" id="6.1.1.17"/>
    </reaction>
</comment>
<feature type="binding site" evidence="8">
    <location>
        <position position="110"/>
    </location>
    <ligand>
        <name>Zn(2+)</name>
        <dbReference type="ChEBI" id="CHEBI:29105"/>
    </ligand>
</feature>
<dbReference type="SUPFAM" id="SSF48163">
    <property type="entry name" value="An anticodon-binding domain of class I aminoacyl-tRNA synthetases"/>
    <property type="match status" value="1"/>
</dbReference>
<keyword evidence="5 8" id="KW-0067">ATP-binding</keyword>
<feature type="short sequence motif" description="'HIGH' region" evidence="8">
    <location>
        <begin position="11"/>
        <end position="21"/>
    </location>
</feature>
<proteinExistence type="inferred from homology"/>
<keyword evidence="12" id="KW-1185">Reference proteome</keyword>
<dbReference type="NCBIfam" id="TIGR00464">
    <property type="entry name" value="gltX_bact"/>
    <property type="match status" value="1"/>
</dbReference>
<dbReference type="Pfam" id="PF00749">
    <property type="entry name" value="tRNA-synt_1c"/>
    <property type="match status" value="1"/>
</dbReference>
<keyword evidence="8" id="KW-0862">Zinc</keyword>
<dbReference type="RefSeq" id="WP_318750743.1">
    <property type="nucleotide sequence ID" value="NZ_CP132508.1"/>
</dbReference>
<dbReference type="PANTHER" id="PTHR43311">
    <property type="entry name" value="GLUTAMATE--TRNA LIGASE"/>
    <property type="match status" value="1"/>
</dbReference>
<dbReference type="InterPro" id="IPR020751">
    <property type="entry name" value="aa-tRNA-synth_I_codon-bd_sub2"/>
</dbReference>
<feature type="binding site" evidence="8">
    <location>
        <position position="135"/>
    </location>
    <ligand>
        <name>Zn(2+)</name>
        <dbReference type="ChEBI" id="CHEBI:29105"/>
    </ligand>
</feature>
<reference evidence="11 12" key="1">
    <citation type="submission" date="2023-08" db="EMBL/GenBank/DDBJ databases">
        <title>Genome sequence of Thermaerobacter compostii strain Ins1, a spore-forming filamentous bacterium isolated from a deep geothermal reservoir.</title>
        <authorList>
            <person name="Bregnard D."/>
            <person name="Gonzalez D."/>
            <person name="Junier P."/>
        </authorList>
    </citation>
    <scope>NUCLEOTIDE SEQUENCE [LARGE SCALE GENOMIC DNA]</scope>
    <source>
        <strain evidence="11 12">Ins1</strain>
    </source>
</reference>
<dbReference type="InterPro" id="IPR004527">
    <property type="entry name" value="Glu-tRNA-ligase_bac/mito"/>
</dbReference>
<dbReference type="Proteomes" id="UP001304683">
    <property type="component" value="Chromosome"/>
</dbReference>
<dbReference type="InterPro" id="IPR049940">
    <property type="entry name" value="GluQ/Sye"/>
</dbReference>
<dbReference type="Gene3D" id="3.40.50.620">
    <property type="entry name" value="HUPs"/>
    <property type="match status" value="1"/>
</dbReference>
<evidence type="ECO:0000259" key="10">
    <source>
        <dbReference type="Pfam" id="PF19269"/>
    </source>
</evidence>
<comment type="cofactor">
    <cofactor evidence="8">
        <name>Zn(2+)</name>
        <dbReference type="ChEBI" id="CHEBI:29105"/>
    </cofactor>
    <text evidence="8">Binds 1 zinc ion per subunit.</text>
</comment>
<comment type="function">
    <text evidence="8">Catalyzes the attachment of glutamate to tRNA(Glu) in a two-step reaction: glutamate is first activated by ATP to form Glu-AMP and then transferred to the acceptor end of tRNA(Glu).</text>
</comment>
<dbReference type="SUPFAM" id="SSF52374">
    <property type="entry name" value="Nucleotidylyl transferase"/>
    <property type="match status" value="1"/>
</dbReference>
<feature type="domain" description="Aminoacyl-tRNA synthetase class I anticodon-binding" evidence="10">
    <location>
        <begin position="336"/>
        <end position="483"/>
    </location>
</feature>
<dbReference type="GO" id="GO:0004818">
    <property type="term" value="F:glutamate-tRNA ligase activity"/>
    <property type="evidence" value="ECO:0007669"/>
    <property type="project" value="UniProtKB-EC"/>
</dbReference>
<dbReference type="NCBIfam" id="NF004315">
    <property type="entry name" value="PRK05710.1-4"/>
    <property type="match status" value="1"/>
</dbReference>
<dbReference type="CDD" id="cd00808">
    <property type="entry name" value="GluRS_core"/>
    <property type="match status" value="1"/>
</dbReference>
<dbReference type="EMBL" id="CP132508">
    <property type="protein sequence ID" value="WPD19131.1"/>
    <property type="molecule type" value="Genomic_DNA"/>
</dbReference>
<dbReference type="Pfam" id="PF19269">
    <property type="entry name" value="Anticodon_2"/>
    <property type="match status" value="1"/>
</dbReference>
<keyword evidence="7 8" id="KW-0030">Aminoacyl-tRNA synthetase</keyword>
<gene>
    <name evidence="8 11" type="primary">gltX</name>
    <name evidence="11" type="ORF">Q5761_00125</name>
</gene>
<dbReference type="InterPro" id="IPR020058">
    <property type="entry name" value="Glu/Gln-tRNA-synth_Ib_cat-dom"/>
</dbReference>
<dbReference type="HAMAP" id="MF_00022">
    <property type="entry name" value="Glu_tRNA_synth_type1"/>
    <property type="match status" value="1"/>
</dbReference>
<feature type="binding site" evidence="8">
    <location>
        <position position="108"/>
    </location>
    <ligand>
        <name>Zn(2+)</name>
        <dbReference type="ChEBI" id="CHEBI:29105"/>
    </ligand>
</feature>
<keyword evidence="3 8" id="KW-0436">Ligase</keyword>
<dbReference type="InterPro" id="IPR008925">
    <property type="entry name" value="aa_tRNA-synth_I_cd-bd_sf"/>
</dbReference>
<evidence type="ECO:0000256" key="6">
    <source>
        <dbReference type="ARBA" id="ARBA00022917"/>
    </source>
</evidence>
<feature type="binding site" evidence="8">
    <location>
        <position position="137"/>
    </location>
    <ligand>
        <name>Zn(2+)</name>
        <dbReference type="ChEBI" id="CHEBI:29105"/>
    </ligand>
</feature>
<comment type="subcellular location">
    <subcellularLocation>
        <location evidence="8">Cytoplasm</location>
    </subcellularLocation>
</comment>
<keyword evidence="8" id="KW-0479">Metal-binding</keyword>
<keyword evidence="2 8" id="KW-0963">Cytoplasm</keyword>
<dbReference type="Gene3D" id="1.10.10.350">
    <property type="match status" value="1"/>
</dbReference>
<dbReference type="InterPro" id="IPR001412">
    <property type="entry name" value="aa-tRNA-synth_I_CS"/>
</dbReference>
<comment type="similarity">
    <text evidence="1 8">Belongs to the class-I aminoacyl-tRNA synthetase family. Glutamate--tRNA ligase type 1 subfamily.</text>
</comment>
<evidence type="ECO:0000259" key="9">
    <source>
        <dbReference type="Pfam" id="PF00749"/>
    </source>
</evidence>
<evidence type="ECO:0000256" key="5">
    <source>
        <dbReference type="ARBA" id="ARBA00022840"/>
    </source>
</evidence>
<dbReference type="Gene3D" id="1.10.8.70">
    <property type="entry name" value="Glutamate-tRNA synthetase, class I, anticodon-binding domain 1"/>
    <property type="match status" value="1"/>
</dbReference>
<dbReference type="PRINTS" id="PR00987">
    <property type="entry name" value="TRNASYNTHGLU"/>
</dbReference>
<dbReference type="EC" id="6.1.1.17" evidence="8"/>
<feature type="domain" description="Glutamyl/glutaminyl-tRNA synthetase class Ib catalytic" evidence="9">
    <location>
        <begin position="5"/>
        <end position="321"/>
    </location>
</feature>
<name>A0ABZ0QNY2_9FIRM</name>
<comment type="subunit">
    <text evidence="8">Monomer.</text>
</comment>
<accession>A0ABZ0QNY2</accession>
<evidence type="ECO:0000256" key="3">
    <source>
        <dbReference type="ARBA" id="ARBA00022598"/>
    </source>
</evidence>
<organism evidence="11 12">
    <name type="scientific">Thermaerobacter composti</name>
    <dbReference type="NCBI Taxonomy" id="554949"/>
    <lineage>
        <taxon>Bacteria</taxon>
        <taxon>Bacillati</taxon>
        <taxon>Bacillota</taxon>
        <taxon>Clostridia</taxon>
        <taxon>Eubacteriales</taxon>
        <taxon>Clostridiales Family XVII. Incertae Sedis</taxon>
        <taxon>Thermaerobacter</taxon>
    </lineage>
</organism>
<evidence type="ECO:0000256" key="7">
    <source>
        <dbReference type="ARBA" id="ARBA00023146"/>
    </source>
</evidence>
<evidence type="ECO:0000313" key="11">
    <source>
        <dbReference type="EMBL" id="WPD19131.1"/>
    </source>
</evidence>
<evidence type="ECO:0000256" key="1">
    <source>
        <dbReference type="ARBA" id="ARBA00007894"/>
    </source>
</evidence>
<feature type="binding site" evidence="8">
    <location>
        <position position="255"/>
    </location>
    <ligand>
        <name>ATP</name>
        <dbReference type="ChEBI" id="CHEBI:30616"/>
    </ligand>
</feature>
<sequence length="509" mass="57275">MSQPVRVRYAPSPTGYLHIGGVRTILFNWLFARKHGGRFILRFEDTDPERSRDELIAPMLESIRWLGLDWDEGPDVGGPYGPYRQSQRLDLYRETLDRLLAAGKAYLCYCTPEELAAERERARAAGRPAVYSGRCRHLTPAERRRFEAEGRRPAVRLRVPEGGQVVVHDLVKGEVAFDVAQIGDFIIARADGMPVYNFAVVVDDHHMAISHVIRGDEHLSNTPKQLLVYRALGWEPPQFAHVPMILAPDRTKLSKRHGAVAVDEYRRQGFLPEAILNYVALLGWSPGDDREILSLDEMIRLFDFDRVSRTAAIYDVEKMAWMNGHYLRAADLDRVVDLVIPRLQEAGLLQGTPEGDERRRLRAIVDAVRQRVRTLGELVEASRYFFADFADYEEAGVRKHFDRDDAIPILEAVAETLSRVEPWTQAAIEQALRGLAERMGVGTGRIFHPTRLAVSGRTVGPGVFDVICWVGRDRCLARIHRAIEWIRQRRAARGATPAGPGAGAAGGRG</sequence>
<dbReference type="PROSITE" id="PS00178">
    <property type="entry name" value="AA_TRNA_LIGASE_I"/>
    <property type="match status" value="1"/>
</dbReference>
<keyword evidence="4 8" id="KW-0547">Nucleotide-binding</keyword>
<protein>
    <recommendedName>
        <fullName evidence="8">Glutamate--tRNA ligase</fullName>
        <ecNumber evidence="8">6.1.1.17</ecNumber>
    </recommendedName>
    <alternativeName>
        <fullName evidence="8">Glutamyl-tRNA synthetase</fullName>
        <shortName evidence="8">GluRS</shortName>
    </alternativeName>
</protein>
<dbReference type="InterPro" id="IPR020752">
    <property type="entry name" value="Glu-tRNA-synth_I_codon-bd_sub1"/>
</dbReference>
<dbReference type="InterPro" id="IPR000924">
    <property type="entry name" value="Glu/Gln-tRNA-synth"/>
</dbReference>
<dbReference type="InterPro" id="IPR033910">
    <property type="entry name" value="GluRS_core"/>
</dbReference>